<dbReference type="GO" id="GO:0016787">
    <property type="term" value="F:hydrolase activity"/>
    <property type="evidence" value="ECO:0007669"/>
    <property type="project" value="UniProtKB-KW"/>
</dbReference>
<dbReference type="GO" id="GO:0017061">
    <property type="term" value="F:S-methyl-5-thioadenosine phosphorylase activity"/>
    <property type="evidence" value="ECO:0007669"/>
    <property type="project" value="UniProtKB-EC"/>
</dbReference>
<dbReference type="AlphaFoldDB" id="A0A381SFB4"/>
<dbReference type="Pfam" id="PF02578">
    <property type="entry name" value="Cu-oxidase_4"/>
    <property type="match status" value="1"/>
</dbReference>
<gene>
    <name evidence="10" type="ORF">METZ01_LOCUS55510</name>
</gene>
<evidence type="ECO:0000256" key="7">
    <source>
        <dbReference type="ARBA" id="ARBA00047989"/>
    </source>
</evidence>
<comment type="catalytic activity">
    <reaction evidence="7">
        <text>adenosine + H2O + H(+) = inosine + NH4(+)</text>
        <dbReference type="Rhea" id="RHEA:24408"/>
        <dbReference type="ChEBI" id="CHEBI:15377"/>
        <dbReference type="ChEBI" id="CHEBI:15378"/>
        <dbReference type="ChEBI" id="CHEBI:16335"/>
        <dbReference type="ChEBI" id="CHEBI:17596"/>
        <dbReference type="ChEBI" id="CHEBI:28938"/>
        <dbReference type="EC" id="3.5.4.4"/>
    </reaction>
    <physiologicalReaction direction="left-to-right" evidence="7">
        <dbReference type="Rhea" id="RHEA:24409"/>
    </physiologicalReaction>
</comment>
<comment type="catalytic activity">
    <reaction evidence="9">
        <text>S-methyl-5'-thioadenosine + phosphate = 5-(methylsulfanyl)-alpha-D-ribose 1-phosphate + adenine</text>
        <dbReference type="Rhea" id="RHEA:11852"/>
        <dbReference type="ChEBI" id="CHEBI:16708"/>
        <dbReference type="ChEBI" id="CHEBI:17509"/>
        <dbReference type="ChEBI" id="CHEBI:43474"/>
        <dbReference type="ChEBI" id="CHEBI:58533"/>
        <dbReference type="EC" id="2.4.2.28"/>
    </reaction>
    <physiologicalReaction direction="left-to-right" evidence="9">
        <dbReference type="Rhea" id="RHEA:11853"/>
    </physiologicalReaction>
</comment>
<comment type="similarity">
    <text evidence="2">Belongs to the purine nucleoside phosphorylase YfiH/LACC1 family.</text>
</comment>
<evidence type="ECO:0000256" key="4">
    <source>
        <dbReference type="ARBA" id="ARBA00022723"/>
    </source>
</evidence>
<evidence type="ECO:0000256" key="6">
    <source>
        <dbReference type="ARBA" id="ARBA00022833"/>
    </source>
</evidence>
<dbReference type="Gene3D" id="3.60.140.10">
    <property type="entry name" value="CNF1/YfiH-like putative cysteine hydrolases"/>
    <property type="match status" value="1"/>
</dbReference>
<name>A0A381SFB4_9ZZZZ</name>
<keyword evidence="6" id="KW-0862">Zinc</keyword>
<proteinExistence type="inferred from homology"/>
<dbReference type="NCBIfam" id="TIGR00726">
    <property type="entry name" value="peptidoglycan editing factor PgeF"/>
    <property type="match status" value="1"/>
</dbReference>
<keyword evidence="5" id="KW-0378">Hydrolase</keyword>
<keyword evidence="3" id="KW-0808">Transferase</keyword>
<dbReference type="SUPFAM" id="SSF64438">
    <property type="entry name" value="CNF1/YfiH-like putative cysteine hydrolases"/>
    <property type="match status" value="1"/>
</dbReference>
<comment type="catalytic activity">
    <reaction evidence="1">
        <text>inosine + phosphate = alpha-D-ribose 1-phosphate + hypoxanthine</text>
        <dbReference type="Rhea" id="RHEA:27646"/>
        <dbReference type="ChEBI" id="CHEBI:17368"/>
        <dbReference type="ChEBI" id="CHEBI:17596"/>
        <dbReference type="ChEBI" id="CHEBI:43474"/>
        <dbReference type="ChEBI" id="CHEBI:57720"/>
        <dbReference type="EC" id="2.4.2.1"/>
    </reaction>
    <physiologicalReaction direction="left-to-right" evidence="1">
        <dbReference type="Rhea" id="RHEA:27647"/>
    </physiologicalReaction>
</comment>
<reference evidence="10" key="1">
    <citation type="submission" date="2018-05" db="EMBL/GenBank/DDBJ databases">
        <authorList>
            <person name="Lanie J.A."/>
            <person name="Ng W.-L."/>
            <person name="Kazmierczak K.M."/>
            <person name="Andrzejewski T.M."/>
            <person name="Davidsen T.M."/>
            <person name="Wayne K.J."/>
            <person name="Tettelin H."/>
            <person name="Glass J.I."/>
            <person name="Rusch D."/>
            <person name="Podicherti R."/>
            <person name="Tsui H.-C.T."/>
            <person name="Winkler M.E."/>
        </authorList>
    </citation>
    <scope>NUCLEOTIDE SEQUENCE</scope>
</reference>
<dbReference type="InterPro" id="IPR038371">
    <property type="entry name" value="Cu_polyphenol_OxRdtase_sf"/>
</dbReference>
<dbReference type="PANTHER" id="PTHR30616">
    <property type="entry name" value="UNCHARACTERIZED PROTEIN YFIH"/>
    <property type="match status" value="1"/>
</dbReference>
<dbReference type="EMBL" id="UINC01003027">
    <property type="protein sequence ID" value="SVA02656.1"/>
    <property type="molecule type" value="Genomic_DNA"/>
</dbReference>
<dbReference type="CDD" id="cd16833">
    <property type="entry name" value="YfiH"/>
    <property type="match status" value="1"/>
</dbReference>
<evidence type="ECO:0008006" key="11">
    <source>
        <dbReference type="Google" id="ProtNLM"/>
    </source>
</evidence>
<evidence type="ECO:0000256" key="5">
    <source>
        <dbReference type="ARBA" id="ARBA00022801"/>
    </source>
</evidence>
<dbReference type="InterPro" id="IPR011324">
    <property type="entry name" value="Cytotoxic_necrot_fac-like_cat"/>
</dbReference>
<dbReference type="PANTHER" id="PTHR30616:SF2">
    <property type="entry name" value="PURINE NUCLEOSIDE PHOSPHORYLASE LACC1"/>
    <property type="match status" value="1"/>
</dbReference>
<accession>A0A381SFB4</accession>
<evidence type="ECO:0000256" key="2">
    <source>
        <dbReference type="ARBA" id="ARBA00007353"/>
    </source>
</evidence>
<evidence type="ECO:0000256" key="8">
    <source>
        <dbReference type="ARBA" id="ARBA00048968"/>
    </source>
</evidence>
<evidence type="ECO:0000313" key="10">
    <source>
        <dbReference type="EMBL" id="SVA02656.1"/>
    </source>
</evidence>
<comment type="catalytic activity">
    <reaction evidence="8">
        <text>adenosine + phosphate = alpha-D-ribose 1-phosphate + adenine</text>
        <dbReference type="Rhea" id="RHEA:27642"/>
        <dbReference type="ChEBI" id="CHEBI:16335"/>
        <dbReference type="ChEBI" id="CHEBI:16708"/>
        <dbReference type="ChEBI" id="CHEBI:43474"/>
        <dbReference type="ChEBI" id="CHEBI:57720"/>
        <dbReference type="EC" id="2.4.2.1"/>
    </reaction>
    <physiologicalReaction direction="left-to-right" evidence="8">
        <dbReference type="Rhea" id="RHEA:27643"/>
    </physiologicalReaction>
</comment>
<dbReference type="GO" id="GO:0005507">
    <property type="term" value="F:copper ion binding"/>
    <property type="evidence" value="ECO:0007669"/>
    <property type="project" value="TreeGrafter"/>
</dbReference>
<protein>
    <recommendedName>
        <fullName evidence="11">Purine nucleoside phosphorylase</fullName>
    </recommendedName>
</protein>
<evidence type="ECO:0000256" key="9">
    <source>
        <dbReference type="ARBA" id="ARBA00049893"/>
    </source>
</evidence>
<organism evidence="10">
    <name type="scientific">marine metagenome</name>
    <dbReference type="NCBI Taxonomy" id="408172"/>
    <lineage>
        <taxon>unclassified sequences</taxon>
        <taxon>metagenomes</taxon>
        <taxon>ecological metagenomes</taxon>
    </lineage>
</organism>
<keyword evidence="4" id="KW-0479">Metal-binding</keyword>
<dbReference type="InterPro" id="IPR003730">
    <property type="entry name" value="Cu_polyphenol_OxRdtase"/>
</dbReference>
<evidence type="ECO:0000256" key="3">
    <source>
        <dbReference type="ARBA" id="ARBA00022679"/>
    </source>
</evidence>
<evidence type="ECO:0000256" key="1">
    <source>
        <dbReference type="ARBA" id="ARBA00000553"/>
    </source>
</evidence>
<sequence length="214" mass="24501">MLTKKYFDKHLIEFNDNSAIEEFVISTLGVPIVWMDQVHGTKVQLIRENSVHLIEACDGLYTEKENIALAIKTADCLPLILCSKEGKELTALHVGWRGLHGGIVENAIMNFKCATENLVAWLAPCISSPNYEVGKDVYSLFKDSDSESASSFKLSNNKDKWIFSLKQECARRLQKFDIRVITNTFCTFKDEQLFYSYRKNSSSKRMVTLAWRQK</sequence>